<evidence type="ECO:0000256" key="2">
    <source>
        <dbReference type="SAM" id="Phobius"/>
    </source>
</evidence>
<gene>
    <name evidence="3" type="ORF">PCOS0759_LOCUS1801</name>
</gene>
<evidence type="ECO:0000256" key="1">
    <source>
        <dbReference type="SAM" id="MobiDB-lite"/>
    </source>
</evidence>
<dbReference type="Pfam" id="PF13489">
    <property type="entry name" value="Methyltransf_23"/>
    <property type="match status" value="1"/>
</dbReference>
<reference evidence="3" key="1">
    <citation type="submission" date="2021-01" db="EMBL/GenBank/DDBJ databases">
        <authorList>
            <person name="Corre E."/>
            <person name="Pelletier E."/>
            <person name="Niang G."/>
            <person name="Scheremetjew M."/>
            <person name="Finn R."/>
            <person name="Kale V."/>
            <person name="Holt S."/>
            <person name="Cochrane G."/>
            <person name="Meng A."/>
            <person name="Brown T."/>
            <person name="Cohen L."/>
        </authorList>
    </citation>
    <scope>NUCLEOTIDE SEQUENCE</scope>
    <source>
        <strain evidence="3">WS</strain>
    </source>
</reference>
<sequence length="397" mass="46286">MEDFDPQHGSSKMYRASIFTTFNFAFFRNLSETFFSNSIDSNRKDFQPKNPFVQILLSQFAVTIHSLNLDTFVFKQHNSRTMSSPLGNPRNQSTISASSTTQRPPSPAQRKKEVQKHHTWWQRNILKRRDQLYRYYKANEGTFWQIGFSVLFLIVAYLFLSFMFVWNDKSVKFRDRQVVWADNFLTRFMPKSYTNKVCEFVEGNVKGDVLEVGAGQGFTLNCLNPNNIKSYSSVDPNTYSVIELRKRVGKYLTSKGVRQDKILTQSAEDLSASFKDDSFDTVLMTHVMCSVEDDKLEKVLAEVYRVLKPGGKLVFVEHVRGWQNSWTQLVQKWAQPWWKWLLGGCQFHDAKTYVNLLELQSFEVKWWMESCPMVKYKLDLGILDPHLYGIAHKSLQA</sequence>
<organism evidence="3">
    <name type="scientific">Percolomonas cosmopolitus</name>
    <dbReference type="NCBI Taxonomy" id="63605"/>
    <lineage>
        <taxon>Eukaryota</taxon>
        <taxon>Discoba</taxon>
        <taxon>Heterolobosea</taxon>
        <taxon>Tetramitia</taxon>
        <taxon>Eutetramitia</taxon>
        <taxon>Percolomonadidae</taxon>
        <taxon>Percolomonas</taxon>
    </lineage>
</organism>
<dbReference type="InterPro" id="IPR052356">
    <property type="entry name" value="Thiol_S-MT"/>
</dbReference>
<feature type="transmembrane region" description="Helical" evidence="2">
    <location>
        <begin position="143"/>
        <end position="166"/>
    </location>
</feature>
<dbReference type="PANTHER" id="PTHR45036">
    <property type="entry name" value="METHYLTRANSFERASE LIKE 7B"/>
    <property type="match status" value="1"/>
</dbReference>
<keyword evidence="2" id="KW-1133">Transmembrane helix</keyword>
<accession>A0A7S1KPA1</accession>
<feature type="compositionally biased region" description="Polar residues" evidence="1">
    <location>
        <begin position="80"/>
        <end position="103"/>
    </location>
</feature>
<dbReference type="InterPro" id="IPR029063">
    <property type="entry name" value="SAM-dependent_MTases_sf"/>
</dbReference>
<name>A0A7S1KPA1_9EUKA</name>
<keyword evidence="2" id="KW-0812">Transmembrane</keyword>
<dbReference type="Gene3D" id="3.40.50.150">
    <property type="entry name" value="Vaccinia Virus protein VP39"/>
    <property type="match status" value="1"/>
</dbReference>
<proteinExistence type="predicted"/>
<feature type="region of interest" description="Disordered" evidence="1">
    <location>
        <begin position="80"/>
        <end position="113"/>
    </location>
</feature>
<dbReference type="AlphaFoldDB" id="A0A7S1KPA1"/>
<dbReference type="CDD" id="cd02440">
    <property type="entry name" value="AdoMet_MTases"/>
    <property type="match status" value="1"/>
</dbReference>
<keyword evidence="2" id="KW-0472">Membrane</keyword>
<dbReference type="SUPFAM" id="SSF53335">
    <property type="entry name" value="S-adenosyl-L-methionine-dependent methyltransferases"/>
    <property type="match status" value="1"/>
</dbReference>
<protein>
    <recommendedName>
        <fullName evidence="4">Methyltransferase type 11 domain-containing protein</fullName>
    </recommendedName>
</protein>
<dbReference type="EMBL" id="HBGD01002162">
    <property type="protein sequence ID" value="CAD9078569.1"/>
    <property type="molecule type" value="Transcribed_RNA"/>
</dbReference>
<evidence type="ECO:0008006" key="4">
    <source>
        <dbReference type="Google" id="ProtNLM"/>
    </source>
</evidence>
<dbReference type="PANTHER" id="PTHR45036:SF1">
    <property type="entry name" value="METHYLTRANSFERASE LIKE 7A"/>
    <property type="match status" value="1"/>
</dbReference>
<evidence type="ECO:0000313" key="3">
    <source>
        <dbReference type="EMBL" id="CAD9078569.1"/>
    </source>
</evidence>